<reference evidence="2" key="1">
    <citation type="submission" date="2018-08" db="EMBL/GenBank/DDBJ databases">
        <title>Draft genome sequences of Leuconostoc spp. and Weissella spp. with biocontrol potential.</title>
        <authorList>
            <person name="Lo R."/>
            <person name="Ho V.T.T."/>
            <person name="Turner M.S."/>
        </authorList>
    </citation>
    <scope>NUCLEOTIDE SEQUENCE</scope>
    <source>
        <strain evidence="2">156</strain>
    </source>
</reference>
<dbReference type="Pfam" id="PF09643">
    <property type="entry name" value="YopX"/>
    <property type="match status" value="1"/>
</dbReference>
<dbReference type="AlphaFoldDB" id="A0A9X3E8R5"/>
<comment type="caution">
    <text evidence="2">The sequence shown here is derived from an EMBL/GenBank/DDBJ whole genome shotgun (WGS) entry which is preliminary data.</text>
</comment>
<sequence length="106" mass="12133">MRDIKFRVWDNDENNFWGEGRNLSMISLVSDSVVNDDSTVLEQYTGLKDKNGVEIYENDIVKTSGANIYVVEFFDGKFNPVSDLEVSNWEVIGNIHENVDLLVEDI</sequence>
<evidence type="ECO:0000259" key="1">
    <source>
        <dbReference type="Pfam" id="PF09643"/>
    </source>
</evidence>
<dbReference type="Gene3D" id="2.30.30.290">
    <property type="entry name" value="YopX-like domains"/>
    <property type="match status" value="1"/>
</dbReference>
<dbReference type="RefSeq" id="WP_267287263.1">
    <property type="nucleotide sequence ID" value="NZ_QVOQ01000019.1"/>
</dbReference>
<accession>A0A9X3E8R5</accession>
<organism evidence="2 3">
    <name type="scientific">Leuconostoc falkenbergense</name>
    <dbReference type="NCBI Taxonomy" id="2766470"/>
    <lineage>
        <taxon>Bacteria</taxon>
        <taxon>Bacillati</taxon>
        <taxon>Bacillota</taxon>
        <taxon>Bacilli</taxon>
        <taxon>Lactobacillales</taxon>
        <taxon>Lactobacillaceae</taxon>
        <taxon>Leuconostoc</taxon>
    </lineage>
</organism>
<dbReference type="Proteomes" id="UP001080333">
    <property type="component" value="Unassembled WGS sequence"/>
</dbReference>
<dbReference type="EMBL" id="QVOQ01000019">
    <property type="protein sequence ID" value="MCX7579404.1"/>
    <property type="molecule type" value="Genomic_DNA"/>
</dbReference>
<gene>
    <name evidence="2" type="ORF">D0502_08435</name>
</gene>
<evidence type="ECO:0000313" key="3">
    <source>
        <dbReference type="Proteomes" id="UP001080333"/>
    </source>
</evidence>
<protein>
    <recommendedName>
        <fullName evidence="1">YopX protein domain-containing protein</fullName>
    </recommendedName>
</protein>
<dbReference type="SUPFAM" id="SSF159006">
    <property type="entry name" value="YopX-like"/>
    <property type="match status" value="1"/>
</dbReference>
<name>A0A9X3E8R5_9LACO</name>
<dbReference type="InterPro" id="IPR023385">
    <property type="entry name" value="YopX-like_C"/>
</dbReference>
<evidence type="ECO:0000313" key="2">
    <source>
        <dbReference type="EMBL" id="MCX7579404.1"/>
    </source>
</evidence>
<dbReference type="InterPro" id="IPR019096">
    <property type="entry name" value="YopX_protein"/>
</dbReference>
<proteinExistence type="predicted"/>
<feature type="domain" description="YopX protein" evidence="1">
    <location>
        <begin position="5"/>
        <end position="102"/>
    </location>
</feature>